<evidence type="ECO:0000313" key="2">
    <source>
        <dbReference type="Proteomes" id="UP001221142"/>
    </source>
</evidence>
<dbReference type="AlphaFoldDB" id="A0AAD7FX90"/>
<keyword evidence="2" id="KW-1185">Reference proteome</keyword>
<proteinExistence type="predicted"/>
<reference evidence="1" key="1">
    <citation type="submission" date="2023-03" db="EMBL/GenBank/DDBJ databases">
        <title>Massive genome expansion in bonnet fungi (Mycena s.s.) driven by repeated elements and novel gene families across ecological guilds.</title>
        <authorList>
            <consortium name="Lawrence Berkeley National Laboratory"/>
            <person name="Harder C.B."/>
            <person name="Miyauchi S."/>
            <person name="Viragh M."/>
            <person name="Kuo A."/>
            <person name="Thoen E."/>
            <person name="Andreopoulos B."/>
            <person name="Lu D."/>
            <person name="Skrede I."/>
            <person name="Drula E."/>
            <person name="Henrissat B."/>
            <person name="Morin E."/>
            <person name="Kohler A."/>
            <person name="Barry K."/>
            <person name="LaButti K."/>
            <person name="Morin E."/>
            <person name="Salamov A."/>
            <person name="Lipzen A."/>
            <person name="Mereny Z."/>
            <person name="Hegedus B."/>
            <person name="Baldrian P."/>
            <person name="Stursova M."/>
            <person name="Weitz H."/>
            <person name="Taylor A."/>
            <person name="Grigoriev I.V."/>
            <person name="Nagy L.G."/>
            <person name="Martin F."/>
            <person name="Kauserud H."/>
        </authorList>
    </citation>
    <scope>NUCLEOTIDE SEQUENCE</scope>
    <source>
        <strain evidence="1">9284</strain>
    </source>
</reference>
<comment type="caution">
    <text evidence="1">The sequence shown here is derived from an EMBL/GenBank/DDBJ whole genome shotgun (WGS) entry which is preliminary data.</text>
</comment>
<accession>A0AAD7FX90</accession>
<protein>
    <submittedName>
        <fullName evidence="1">Uncharacterized protein</fullName>
    </submittedName>
</protein>
<name>A0AAD7FX90_9AGAR</name>
<organism evidence="1 2">
    <name type="scientific">Roridomyces roridus</name>
    <dbReference type="NCBI Taxonomy" id="1738132"/>
    <lineage>
        <taxon>Eukaryota</taxon>
        <taxon>Fungi</taxon>
        <taxon>Dikarya</taxon>
        <taxon>Basidiomycota</taxon>
        <taxon>Agaricomycotina</taxon>
        <taxon>Agaricomycetes</taxon>
        <taxon>Agaricomycetidae</taxon>
        <taxon>Agaricales</taxon>
        <taxon>Marasmiineae</taxon>
        <taxon>Mycenaceae</taxon>
        <taxon>Roridomyces</taxon>
    </lineage>
</organism>
<gene>
    <name evidence="1" type="ORF">FB45DRAFT_863134</name>
</gene>
<dbReference type="EMBL" id="JARKIF010000004">
    <property type="protein sequence ID" value="KAJ7642079.1"/>
    <property type="molecule type" value="Genomic_DNA"/>
</dbReference>
<dbReference type="Proteomes" id="UP001221142">
    <property type="component" value="Unassembled WGS sequence"/>
</dbReference>
<evidence type="ECO:0000313" key="1">
    <source>
        <dbReference type="EMBL" id="KAJ7642079.1"/>
    </source>
</evidence>
<sequence length="246" mass="27214">MAESFTGWRERWSPVEIQGVFRDLQGVKQLAAGNWGESGWFQRIEESQHPCWLARTVEAELQRALLRLSFAHSARPDLVTVAEPPTRCSRSSLPLRESGNKYHHTFLRWGAPPASATISRAPWRIPMLDKLNNILIDFGVTRARRTQGELVGPFGLGFSLASIDFGPLRTDWLCTLGFALETAVSWYPTLNSKTLSPITCQWAGNSETTRDVICVGDASPSGILLARYTVNDGTAPALIIVDSDCV</sequence>